<keyword evidence="3" id="KW-1185">Reference proteome</keyword>
<dbReference type="EMBL" id="JAUSUQ010000002">
    <property type="protein sequence ID" value="MDQ0338110.1"/>
    <property type="molecule type" value="Genomic_DNA"/>
</dbReference>
<dbReference type="PANTHER" id="PTHR42928:SF5">
    <property type="entry name" value="BLR1237 PROTEIN"/>
    <property type="match status" value="1"/>
</dbReference>
<evidence type="ECO:0000313" key="2">
    <source>
        <dbReference type="EMBL" id="MDQ0338110.1"/>
    </source>
</evidence>
<accession>A0ABU0CNX1</accession>
<organism evidence="2 3">
    <name type="scientific">Caldalkalibacillus uzonensis</name>
    <dbReference type="NCBI Taxonomy" id="353224"/>
    <lineage>
        <taxon>Bacteria</taxon>
        <taxon>Bacillati</taxon>
        <taxon>Bacillota</taxon>
        <taxon>Bacilli</taxon>
        <taxon>Bacillales</taxon>
        <taxon>Bacillaceae</taxon>
        <taxon>Caldalkalibacillus</taxon>
    </lineage>
</organism>
<gene>
    <name evidence="2" type="ORF">J2S00_000893</name>
</gene>
<dbReference type="Pfam" id="PF03401">
    <property type="entry name" value="TctC"/>
    <property type="match status" value="1"/>
</dbReference>
<evidence type="ECO:0000256" key="1">
    <source>
        <dbReference type="ARBA" id="ARBA00006987"/>
    </source>
</evidence>
<comment type="caution">
    <text evidence="2">The sequence shown here is derived from an EMBL/GenBank/DDBJ whole genome shotgun (WGS) entry which is preliminary data.</text>
</comment>
<name>A0ABU0CNX1_9BACI</name>
<dbReference type="PANTHER" id="PTHR42928">
    <property type="entry name" value="TRICARBOXYLATE-BINDING PROTEIN"/>
    <property type="match status" value="1"/>
</dbReference>
<protein>
    <submittedName>
        <fullName evidence="2">Tripartite-type tricarboxylate transporter receptor subunit TctC</fullName>
    </submittedName>
</protein>
<sequence length="122" mass="14185">MNIMPTQYGLVKQYIDSGDFRTLGILAEESVPLMPKIPTFKEQGVDISFEKFYFYAFPPGTPQEVVNQFTNALKAVVEENEEYRSEAEKFFVSPTYMTPEETSQYMQETFQYYEGLLEAIEQ</sequence>
<reference evidence="2 3" key="1">
    <citation type="submission" date="2023-07" db="EMBL/GenBank/DDBJ databases">
        <title>Genomic Encyclopedia of Type Strains, Phase IV (KMG-IV): sequencing the most valuable type-strain genomes for metagenomic binning, comparative biology and taxonomic classification.</title>
        <authorList>
            <person name="Goeker M."/>
        </authorList>
    </citation>
    <scope>NUCLEOTIDE SEQUENCE [LARGE SCALE GENOMIC DNA]</scope>
    <source>
        <strain evidence="2 3">DSM 17740</strain>
    </source>
</reference>
<proteinExistence type="inferred from homology"/>
<dbReference type="Gene3D" id="3.40.190.10">
    <property type="entry name" value="Periplasmic binding protein-like II"/>
    <property type="match status" value="1"/>
</dbReference>
<dbReference type="Gene3D" id="3.40.190.150">
    <property type="entry name" value="Bordetella uptake gene, domain 1"/>
    <property type="match status" value="1"/>
</dbReference>
<dbReference type="InterPro" id="IPR005064">
    <property type="entry name" value="BUG"/>
</dbReference>
<keyword evidence="2" id="KW-0675">Receptor</keyword>
<comment type="similarity">
    <text evidence="1">Belongs to the UPF0065 (bug) family.</text>
</comment>
<dbReference type="Proteomes" id="UP001232445">
    <property type="component" value="Unassembled WGS sequence"/>
</dbReference>
<dbReference type="InterPro" id="IPR042100">
    <property type="entry name" value="Bug_dom1"/>
</dbReference>
<evidence type="ECO:0000313" key="3">
    <source>
        <dbReference type="Proteomes" id="UP001232445"/>
    </source>
</evidence>